<protein>
    <submittedName>
        <fullName evidence="1">Uncharacterized protein</fullName>
    </submittedName>
</protein>
<evidence type="ECO:0000313" key="1">
    <source>
        <dbReference type="EMBL" id="KXS22418.1"/>
    </source>
</evidence>
<evidence type="ECO:0000313" key="2">
    <source>
        <dbReference type="Proteomes" id="UP000070544"/>
    </source>
</evidence>
<dbReference type="Gene3D" id="1.20.960.40">
    <property type="match status" value="1"/>
</dbReference>
<dbReference type="AlphaFoldDB" id="A0A139B095"/>
<dbReference type="EMBL" id="KQ965731">
    <property type="protein sequence ID" value="KXS22418.1"/>
    <property type="molecule type" value="Genomic_DNA"/>
</dbReference>
<dbReference type="OrthoDB" id="2160638at2759"/>
<dbReference type="Proteomes" id="UP000070544">
    <property type="component" value="Unassembled WGS sequence"/>
</dbReference>
<dbReference type="STRING" id="1344416.A0A139B095"/>
<organism evidence="1 2">
    <name type="scientific">Gonapodya prolifera (strain JEL478)</name>
    <name type="common">Monoblepharis prolifera</name>
    <dbReference type="NCBI Taxonomy" id="1344416"/>
    <lineage>
        <taxon>Eukaryota</taxon>
        <taxon>Fungi</taxon>
        <taxon>Fungi incertae sedis</taxon>
        <taxon>Chytridiomycota</taxon>
        <taxon>Chytridiomycota incertae sedis</taxon>
        <taxon>Monoblepharidomycetes</taxon>
        <taxon>Monoblepharidales</taxon>
        <taxon>Gonapodyaceae</taxon>
        <taxon>Gonapodya</taxon>
    </lineage>
</organism>
<sequence length="132" mass="13143">MGSVGTANGSGVGVASGGAVGGGQSGVPRQAGVDSEVVNLKNVVGQVLQRRGVLGKLKAQLRASVFSVIQDTLPSEGQATPLGQLGSTSPVLAELKEGHEGRLALSLVTELLQMCRLGCTLAVLAPEAGLVS</sequence>
<gene>
    <name evidence="1" type="ORF">M427DRAFT_172069</name>
</gene>
<reference evidence="1 2" key="1">
    <citation type="journal article" date="2015" name="Genome Biol. Evol.">
        <title>Phylogenomic analyses indicate that early fungi evolved digesting cell walls of algal ancestors of land plants.</title>
        <authorList>
            <person name="Chang Y."/>
            <person name="Wang S."/>
            <person name="Sekimoto S."/>
            <person name="Aerts A.L."/>
            <person name="Choi C."/>
            <person name="Clum A."/>
            <person name="LaButti K.M."/>
            <person name="Lindquist E.A."/>
            <person name="Yee Ngan C."/>
            <person name="Ohm R.A."/>
            <person name="Salamov A.A."/>
            <person name="Grigoriev I.V."/>
            <person name="Spatafora J.W."/>
            <person name="Berbee M.L."/>
        </authorList>
    </citation>
    <scope>NUCLEOTIDE SEQUENCE [LARGE SCALE GENOMIC DNA]</scope>
    <source>
        <strain evidence="1 2">JEL478</strain>
    </source>
</reference>
<accession>A0A139B095</accession>
<keyword evidence="2" id="KW-1185">Reference proteome</keyword>
<proteinExistence type="predicted"/>
<name>A0A139B095_GONPJ</name>